<dbReference type="RefSeq" id="WP_015018809.1">
    <property type="nucleotide sequence ID" value="NC_018719.1"/>
</dbReference>
<evidence type="ECO:0000313" key="2">
    <source>
        <dbReference type="Proteomes" id="UP000008037"/>
    </source>
</evidence>
<name>K0IJ73_NITGG</name>
<sequence>MDGGPTWSNRNTRSLGEVYAGEELEVKYIVSEKKEDKGYGILAIDFEISMVRDKKLVIVSHKNLYRIKRLSPGSHS</sequence>
<dbReference type="OrthoDB" id="4149at2157"/>
<accession>K0IJ73</accession>
<dbReference type="KEGG" id="nga:Ngar_c13340"/>
<organism evidence="1 2">
    <name type="scientific">Nitrososphaera gargensis (strain Ga9.2)</name>
    <dbReference type="NCBI Taxonomy" id="1237085"/>
    <lineage>
        <taxon>Archaea</taxon>
        <taxon>Nitrososphaerota</taxon>
        <taxon>Nitrososphaeria</taxon>
        <taxon>Nitrososphaerales</taxon>
        <taxon>Nitrososphaeraceae</taxon>
        <taxon>Nitrososphaera</taxon>
    </lineage>
</organism>
<keyword evidence="2" id="KW-1185">Reference proteome</keyword>
<dbReference type="HOGENOM" id="CLU_2646045_0_0_2"/>
<proteinExistence type="predicted"/>
<dbReference type="InParanoid" id="K0IJ73"/>
<dbReference type="AlphaFoldDB" id="K0IJ73"/>
<dbReference type="GeneID" id="13797593"/>
<protein>
    <submittedName>
        <fullName evidence="1">Uncharacterized protein</fullName>
    </submittedName>
</protein>
<dbReference type="Proteomes" id="UP000008037">
    <property type="component" value="Chromosome"/>
</dbReference>
<gene>
    <name evidence="1" type="ordered locus">Ngar_c13340</name>
</gene>
<reference evidence="1 2" key="1">
    <citation type="journal article" date="2012" name="Environ. Microbiol.">
        <title>The genome of the ammonia-oxidizing Candidatus Nitrososphaera gargensis: insights into metabolic versatility and environmental adaptations.</title>
        <authorList>
            <person name="Spang A."/>
            <person name="Poehlein A."/>
            <person name="Offre P."/>
            <person name="Zumbragel S."/>
            <person name="Haider S."/>
            <person name="Rychlik N."/>
            <person name="Nowka B."/>
            <person name="Schmeisser C."/>
            <person name="Lebedeva E.V."/>
            <person name="Rattei T."/>
            <person name="Bohm C."/>
            <person name="Schmid M."/>
            <person name="Galushko A."/>
            <person name="Hatzenpichler R."/>
            <person name="Weinmaier T."/>
            <person name="Daniel R."/>
            <person name="Schleper C."/>
            <person name="Spieck E."/>
            <person name="Streit W."/>
            <person name="Wagner M."/>
        </authorList>
    </citation>
    <scope>NUCLEOTIDE SEQUENCE [LARGE SCALE GENOMIC DNA]</scope>
    <source>
        <strain evidence="2">Ga9.2</strain>
    </source>
</reference>
<dbReference type="BioCyc" id="CNIT1237085:G1324-1332-MONOMER"/>
<dbReference type="EMBL" id="CP002408">
    <property type="protein sequence ID" value="AFU58272.1"/>
    <property type="molecule type" value="Genomic_DNA"/>
</dbReference>
<evidence type="ECO:0000313" key="1">
    <source>
        <dbReference type="EMBL" id="AFU58272.1"/>
    </source>
</evidence>